<dbReference type="VEuPathDB" id="FungiDB:P175DRAFT_0261600"/>
<reference evidence="1 2" key="1">
    <citation type="journal article" date="2018" name="Proc. Natl. Acad. Sci. U.S.A.">
        <title>Linking secondary metabolites to gene clusters through genome sequencing of six diverse Aspergillus species.</title>
        <authorList>
            <person name="Kaerboelling I."/>
            <person name="Vesth T.C."/>
            <person name="Frisvad J.C."/>
            <person name="Nybo J.L."/>
            <person name="Theobald S."/>
            <person name="Kuo A."/>
            <person name="Bowyer P."/>
            <person name="Matsuda Y."/>
            <person name="Mondo S."/>
            <person name="Lyhne E.K."/>
            <person name="Kogle M.E."/>
            <person name="Clum A."/>
            <person name="Lipzen A."/>
            <person name="Salamov A."/>
            <person name="Ngan C.Y."/>
            <person name="Daum C."/>
            <person name="Chiniquy J."/>
            <person name="Barry K."/>
            <person name="LaButti K."/>
            <person name="Haridas S."/>
            <person name="Simmons B.A."/>
            <person name="Magnuson J.K."/>
            <person name="Mortensen U.H."/>
            <person name="Larsen T.O."/>
            <person name="Grigoriev I.V."/>
            <person name="Baker S.E."/>
            <person name="Andersen M.R."/>
        </authorList>
    </citation>
    <scope>NUCLEOTIDE SEQUENCE [LARGE SCALE GENOMIC DNA]</scope>
    <source>
        <strain evidence="1 2">IBT 24754</strain>
    </source>
</reference>
<proteinExistence type="predicted"/>
<name>A0A2T5LUK4_9EURO</name>
<dbReference type="AlphaFoldDB" id="A0A2T5LUK4"/>
<dbReference type="OrthoDB" id="3868412at2759"/>
<organism evidence="1 2">
    <name type="scientific">Aspergillus ochraceoroseus IBT 24754</name>
    <dbReference type="NCBI Taxonomy" id="1392256"/>
    <lineage>
        <taxon>Eukaryota</taxon>
        <taxon>Fungi</taxon>
        <taxon>Dikarya</taxon>
        <taxon>Ascomycota</taxon>
        <taxon>Pezizomycotina</taxon>
        <taxon>Eurotiomycetes</taxon>
        <taxon>Eurotiomycetidae</taxon>
        <taxon>Eurotiales</taxon>
        <taxon>Aspergillaceae</taxon>
        <taxon>Aspergillus</taxon>
        <taxon>Aspergillus subgen. Nidulantes</taxon>
    </lineage>
</organism>
<comment type="caution">
    <text evidence="1">The sequence shown here is derived from an EMBL/GenBank/DDBJ whole genome shotgun (WGS) entry which is preliminary data.</text>
</comment>
<protein>
    <submittedName>
        <fullName evidence="1">Uncharacterized protein</fullName>
    </submittedName>
</protein>
<accession>A0A2T5LUK4</accession>
<dbReference type="EMBL" id="MSFN02000005">
    <property type="protein sequence ID" value="PTU19965.1"/>
    <property type="molecule type" value="Genomic_DNA"/>
</dbReference>
<sequence length="82" mass="9527">MRLPSYRFPSSSLLPGWGGIRCMFLHSFFCDYRMLISYKVCPLEVSNTYDHRKWKIGLPVRSAVLKPLAGQLVVWWVTTCES</sequence>
<evidence type="ECO:0000313" key="1">
    <source>
        <dbReference type="EMBL" id="PTU19965.1"/>
    </source>
</evidence>
<gene>
    <name evidence="1" type="ORF">P175DRAFT_0261600</name>
</gene>
<dbReference type="Proteomes" id="UP000244073">
    <property type="component" value="Unassembled WGS sequence"/>
</dbReference>
<evidence type="ECO:0000313" key="2">
    <source>
        <dbReference type="Proteomes" id="UP000244073"/>
    </source>
</evidence>